<reference evidence="4" key="2">
    <citation type="submission" date="2024-04" db="EMBL/GenBank/DDBJ databases">
        <authorList>
            <person name="Chen Y."/>
            <person name="Shah S."/>
            <person name="Dougan E. K."/>
            <person name="Thang M."/>
            <person name="Chan C."/>
        </authorList>
    </citation>
    <scope>NUCLEOTIDE SEQUENCE [LARGE SCALE GENOMIC DNA]</scope>
</reference>
<dbReference type="AlphaFoldDB" id="A0A9P1DCX2"/>
<evidence type="ECO:0000256" key="2">
    <source>
        <dbReference type="SAM" id="Phobius"/>
    </source>
</evidence>
<feature type="transmembrane region" description="Helical" evidence="2">
    <location>
        <begin position="87"/>
        <end position="106"/>
    </location>
</feature>
<dbReference type="Gene3D" id="3.40.50.150">
    <property type="entry name" value="Vaccinia Virus protein VP39"/>
    <property type="match status" value="1"/>
</dbReference>
<feature type="compositionally biased region" description="Basic and acidic residues" evidence="1">
    <location>
        <begin position="1"/>
        <end position="18"/>
    </location>
</feature>
<dbReference type="InterPro" id="IPR029063">
    <property type="entry name" value="SAM-dependent_MTases_sf"/>
</dbReference>
<keyword evidence="2" id="KW-0812">Transmembrane</keyword>
<accession>A0A9P1DCX2</accession>
<comment type="caution">
    <text evidence="3">The sequence shown here is derived from an EMBL/GenBank/DDBJ whole genome shotgun (WGS) entry which is preliminary data.</text>
</comment>
<feature type="compositionally biased region" description="Basic and acidic residues" evidence="1">
    <location>
        <begin position="30"/>
        <end position="40"/>
    </location>
</feature>
<name>A0A9P1DCX2_9DINO</name>
<evidence type="ECO:0000256" key="1">
    <source>
        <dbReference type="SAM" id="MobiDB-lite"/>
    </source>
</evidence>
<feature type="region of interest" description="Disordered" evidence="1">
    <location>
        <begin position="1"/>
        <end position="55"/>
    </location>
</feature>
<dbReference type="EMBL" id="CAMXCT020003890">
    <property type="protein sequence ID" value="CAL1160114.1"/>
    <property type="molecule type" value="Genomic_DNA"/>
</dbReference>
<evidence type="ECO:0000313" key="3">
    <source>
        <dbReference type="EMBL" id="CAI4006739.1"/>
    </source>
</evidence>
<dbReference type="Proteomes" id="UP001152797">
    <property type="component" value="Unassembled WGS sequence"/>
</dbReference>
<organism evidence="3">
    <name type="scientific">Cladocopium goreaui</name>
    <dbReference type="NCBI Taxonomy" id="2562237"/>
    <lineage>
        <taxon>Eukaryota</taxon>
        <taxon>Sar</taxon>
        <taxon>Alveolata</taxon>
        <taxon>Dinophyceae</taxon>
        <taxon>Suessiales</taxon>
        <taxon>Symbiodiniaceae</taxon>
        <taxon>Cladocopium</taxon>
    </lineage>
</organism>
<evidence type="ECO:0000313" key="4">
    <source>
        <dbReference type="EMBL" id="CAL1160114.1"/>
    </source>
</evidence>
<protein>
    <submittedName>
        <fullName evidence="3">Uncharacterized protein</fullName>
    </submittedName>
</protein>
<keyword evidence="2" id="KW-0472">Membrane</keyword>
<reference evidence="3" key="1">
    <citation type="submission" date="2022-10" db="EMBL/GenBank/DDBJ databases">
        <authorList>
            <person name="Chen Y."/>
            <person name="Dougan E. K."/>
            <person name="Chan C."/>
            <person name="Rhodes N."/>
            <person name="Thang M."/>
        </authorList>
    </citation>
    <scope>NUCLEOTIDE SEQUENCE</scope>
</reference>
<keyword evidence="5" id="KW-1185">Reference proteome</keyword>
<sequence length="378" mass="42356">MKSSSHRAETERDGELRSPRQNRPRSPRSPRGDVREEGYGSDRGQSKQTSVSQRMTSATYGRMLGRFYWMHLEFEISRKVRTFIRRFTVIIFFLVPVYLRSLVIPWRCVPLGSNGYSVNVEYLGLFCDTNEAAILRRRFTGALRGEVRSALHGSHHRSTGGVGSMSQMWMIELAVATVNLKVGAAAPAGFSQSALGSFLEQSYGAAFGVLLGVGDGTRAKELLGAWPHGVLFLVDPFIHLRRGYDRPENVDDATHQRNYDNLRSNLHDKASVQGRYSFVREFSFSVPKIWVEKSWGPQPMMVFHDANPSYGAVRMDLLEWWPLLSEGGTFCGANYSTEGDGSVVGVKLAVDEFAASAGLTVFVTEEETEPMWILQKPR</sequence>
<dbReference type="EMBL" id="CAMXCT030003890">
    <property type="protein sequence ID" value="CAL4794051.1"/>
    <property type="molecule type" value="Genomic_DNA"/>
</dbReference>
<dbReference type="OrthoDB" id="441876at2759"/>
<dbReference type="EMBL" id="CAMXCT010003890">
    <property type="protein sequence ID" value="CAI4006739.1"/>
    <property type="molecule type" value="Genomic_DNA"/>
</dbReference>
<gene>
    <name evidence="3" type="ORF">C1SCF055_LOCUS32352</name>
</gene>
<dbReference type="Pfam" id="PF13578">
    <property type="entry name" value="Methyltransf_24"/>
    <property type="match status" value="1"/>
</dbReference>
<keyword evidence="2" id="KW-1133">Transmembrane helix</keyword>
<evidence type="ECO:0000313" key="5">
    <source>
        <dbReference type="Proteomes" id="UP001152797"/>
    </source>
</evidence>
<feature type="compositionally biased region" description="Polar residues" evidence="1">
    <location>
        <begin position="46"/>
        <end position="55"/>
    </location>
</feature>
<proteinExistence type="predicted"/>